<dbReference type="PANTHER" id="PTHR30006">
    <property type="entry name" value="THIAMINE-BINDING PERIPLASMIC PROTEIN-RELATED"/>
    <property type="match status" value="1"/>
</dbReference>
<dbReference type="PROSITE" id="PS51257">
    <property type="entry name" value="PROKAR_LIPOPROTEIN"/>
    <property type="match status" value="1"/>
</dbReference>
<accession>A0ABR9LRJ2</accession>
<sequence>MKGGFTRLAGLGMVVALAVTACGGVDTAGSTGGSTGGSPGTGAARQELTVTAFAGAWGELFKKSFVEPFERDTGAKVNLVYGANAEWLTKLRAAGGKNPPFDVIAFTPDASLPAASAGLLQPLATDRLAHFKELDPVLAGKSAYDGKQYGVPLTTGSTGLLYRTDKIKTPPADWADLFDKQYCGHIALPPLTYNPGLEFFSALVTSQGGTLSDPAAVDKAFDKLATLKGCVSSFPANAGNAATVIENGDAWIMPFWDGRAFAMAQAGSPIGFTYPKSGPVGALTSYFVAAGTQKSDLANKFLDHLTAAQNQKPFAEGTWYAAGNDSISYSEPFEQKVKHGPDVFKKFIWVDYAVATPKLNEWQQRWNQIFG</sequence>
<proteinExistence type="predicted"/>
<organism evidence="3 4">
    <name type="scientific">Nonomuraea angiospora</name>
    <dbReference type="NCBI Taxonomy" id="46172"/>
    <lineage>
        <taxon>Bacteria</taxon>
        <taxon>Bacillati</taxon>
        <taxon>Actinomycetota</taxon>
        <taxon>Actinomycetes</taxon>
        <taxon>Streptosporangiales</taxon>
        <taxon>Streptosporangiaceae</taxon>
        <taxon>Nonomuraea</taxon>
    </lineage>
</organism>
<comment type="caution">
    <text evidence="3">The sequence shown here is derived from an EMBL/GenBank/DDBJ whole genome shotgun (WGS) entry which is preliminary data.</text>
</comment>
<dbReference type="Pfam" id="PF13416">
    <property type="entry name" value="SBP_bac_8"/>
    <property type="match status" value="1"/>
</dbReference>
<dbReference type="PANTHER" id="PTHR30006:SF2">
    <property type="entry name" value="ABC TRANSPORTER SUBSTRATE-BINDING PROTEIN"/>
    <property type="match status" value="1"/>
</dbReference>
<reference evidence="3 4" key="1">
    <citation type="submission" date="2020-10" db="EMBL/GenBank/DDBJ databases">
        <title>Sequencing the genomes of 1000 actinobacteria strains.</title>
        <authorList>
            <person name="Klenk H.-P."/>
        </authorList>
    </citation>
    <scope>NUCLEOTIDE SEQUENCE [LARGE SCALE GENOMIC DNA]</scope>
    <source>
        <strain evidence="3 4">DSM 43173</strain>
    </source>
</reference>
<dbReference type="RefSeq" id="WP_192784368.1">
    <property type="nucleotide sequence ID" value="NZ_JADBEK010000001.1"/>
</dbReference>
<gene>
    <name evidence="3" type="ORF">H4W80_001505</name>
</gene>
<feature type="signal peptide" evidence="2">
    <location>
        <begin position="1"/>
        <end position="21"/>
    </location>
</feature>
<feature type="chain" id="PRO_5046464193" evidence="2">
    <location>
        <begin position="22"/>
        <end position="371"/>
    </location>
</feature>
<evidence type="ECO:0000313" key="4">
    <source>
        <dbReference type="Proteomes" id="UP000633509"/>
    </source>
</evidence>
<evidence type="ECO:0000256" key="1">
    <source>
        <dbReference type="ARBA" id="ARBA00022729"/>
    </source>
</evidence>
<evidence type="ECO:0000313" key="3">
    <source>
        <dbReference type="EMBL" id="MBE1583247.1"/>
    </source>
</evidence>
<keyword evidence="1 2" id="KW-0732">Signal</keyword>
<dbReference type="InterPro" id="IPR006059">
    <property type="entry name" value="SBP"/>
</dbReference>
<evidence type="ECO:0000256" key="2">
    <source>
        <dbReference type="SAM" id="SignalP"/>
    </source>
</evidence>
<protein>
    <submittedName>
        <fullName evidence="3">Spermidine/putrescine transport system substrate-binding protein</fullName>
    </submittedName>
</protein>
<keyword evidence="4" id="KW-1185">Reference proteome</keyword>
<dbReference type="Proteomes" id="UP000633509">
    <property type="component" value="Unassembled WGS sequence"/>
</dbReference>
<dbReference type="Gene3D" id="3.40.190.10">
    <property type="entry name" value="Periplasmic binding protein-like II"/>
    <property type="match status" value="2"/>
</dbReference>
<dbReference type="EMBL" id="JADBEK010000001">
    <property type="protein sequence ID" value="MBE1583247.1"/>
    <property type="molecule type" value="Genomic_DNA"/>
</dbReference>
<dbReference type="CDD" id="cd13589">
    <property type="entry name" value="PBP2_polyamine_RpCGA009"/>
    <property type="match status" value="1"/>
</dbReference>
<dbReference type="SUPFAM" id="SSF53850">
    <property type="entry name" value="Periplasmic binding protein-like II"/>
    <property type="match status" value="1"/>
</dbReference>
<name>A0ABR9LRJ2_9ACTN</name>